<keyword evidence="4 8" id="KW-0812">Transmembrane</keyword>
<feature type="transmembrane region" description="Helical" evidence="8">
    <location>
        <begin position="174"/>
        <end position="198"/>
    </location>
</feature>
<feature type="transmembrane region" description="Helical" evidence="8">
    <location>
        <begin position="80"/>
        <end position="97"/>
    </location>
</feature>
<feature type="transmembrane region" description="Helical" evidence="8">
    <location>
        <begin position="205"/>
        <end position="224"/>
    </location>
</feature>
<keyword evidence="2 8" id="KW-1003">Cell membrane</keyword>
<keyword evidence="5 8" id="KW-1133">Transmembrane helix</keyword>
<dbReference type="Pfam" id="PF00795">
    <property type="entry name" value="CN_hydrolase"/>
    <property type="match status" value="1"/>
</dbReference>
<comment type="caution">
    <text evidence="10">The sequence shown here is derived from an EMBL/GenBank/DDBJ whole genome shotgun (WGS) entry which is preliminary data.</text>
</comment>
<dbReference type="PANTHER" id="PTHR38686:SF1">
    <property type="entry name" value="APOLIPOPROTEIN N-ACYLTRANSFERASE"/>
    <property type="match status" value="1"/>
</dbReference>
<dbReference type="EMBL" id="BMQL01000026">
    <property type="protein sequence ID" value="GGR21014.1"/>
    <property type="molecule type" value="Genomic_DNA"/>
</dbReference>
<evidence type="ECO:0000256" key="7">
    <source>
        <dbReference type="ARBA" id="ARBA00023315"/>
    </source>
</evidence>
<dbReference type="InterPro" id="IPR003010">
    <property type="entry name" value="C-N_Hydrolase"/>
</dbReference>
<evidence type="ECO:0000313" key="10">
    <source>
        <dbReference type="EMBL" id="GGR21014.1"/>
    </source>
</evidence>
<protein>
    <recommendedName>
        <fullName evidence="8">Apolipoprotein N-acyltransferase</fullName>
        <shortName evidence="8">ALP N-acyltransferase</shortName>
        <ecNumber evidence="8">2.3.1.269</ecNumber>
    </recommendedName>
</protein>
<sequence length="510" mass="55045">MRRAHARTQVWRTERPVGFRRWRERLGMRTAAPFWGFPLVLGMLSGLALLSALGAPVLTLTLSVVLASVQARAPARAAQWMFAFALGFYGAHLQWLFTSLNRILGEPAGMLVVPLVVLLAGGLTGVVWLTRRLSGRWLLLALPAAWILFDWGRTLGPLGFPWGSVGYAASRTPALQLASVGGVPLLAGVMLGSAALLAHRTRWSISMAGMLWGLALLLGVLLTAPTPAATRTALLVQGSIDPRAKFRGTVDASRLYRDLTRSARLLRPADVVLWPETALPVLPADLARWPNLSLPGVPLITGAADQQPGAVYNSAVALSDAGVFRYDKVRTVPFGETFPGWASLGWLYRPVLAALGVPELRNVTPGTRAAVLRAGALRYAVSICYESVFPGLARRAVRDGAQVLVTLSNDAWFGQSAGAEQHFQMGRVRAVETRRSWLRAGNDGVTAVTDPYGRVQARLARGVRGTLQAGFTPLGSLSVYVRFGDWMVALAAVALLNCCLQGDRMKRVHR</sequence>
<reference evidence="10" key="1">
    <citation type="journal article" date="2014" name="Int. J. Syst. Evol. Microbiol.">
        <title>Complete genome sequence of Corynebacterium casei LMG S-19264T (=DSM 44701T), isolated from a smear-ripened cheese.</title>
        <authorList>
            <consortium name="US DOE Joint Genome Institute (JGI-PGF)"/>
            <person name="Walter F."/>
            <person name="Albersmeier A."/>
            <person name="Kalinowski J."/>
            <person name="Ruckert C."/>
        </authorList>
    </citation>
    <scope>NUCLEOTIDE SEQUENCE</scope>
    <source>
        <strain evidence="10">JCM 31311</strain>
    </source>
</reference>
<dbReference type="NCBIfam" id="TIGR00546">
    <property type="entry name" value="lnt"/>
    <property type="match status" value="1"/>
</dbReference>
<comment type="function">
    <text evidence="8">Catalyzes the phospholipid dependent N-acylation of the N-terminal cysteine of apolipoprotein, the last step in lipoprotein maturation.</text>
</comment>
<dbReference type="EC" id="2.3.1.269" evidence="8"/>
<gene>
    <name evidence="8 10" type="primary">lnt</name>
    <name evidence="10" type="ORF">GCM10008957_36600</name>
</gene>
<dbReference type="CDD" id="cd07571">
    <property type="entry name" value="ALP_N-acyl_transferase"/>
    <property type="match status" value="1"/>
</dbReference>
<dbReference type="PROSITE" id="PS50263">
    <property type="entry name" value="CN_HYDROLASE"/>
    <property type="match status" value="1"/>
</dbReference>
<comment type="similarity">
    <text evidence="8">Belongs to the CN hydrolase family. Apolipoprotein N-acyltransferase subfamily.</text>
</comment>
<dbReference type="GO" id="GO:0042158">
    <property type="term" value="P:lipoprotein biosynthetic process"/>
    <property type="evidence" value="ECO:0007669"/>
    <property type="project" value="UniProtKB-UniRule"/>
</dbReference>
<evidence type="ECO:0000256" key="6">
    <source>
        <dbReference type="ARBA" id="ARBA00023136"/>
    </source>
</evidence>
<evidence type="ECO:0000256" key="4">
    <source>
        <dbReference type="ARBA" id="ARBA00022692"/>
    </source>
</evidence>
<dbReference type="InterPro" id="IPR036526">
    <property type="entry name" value="C-N_Hydrolase_sf"/>
</dbReference>
<evidence type="ECO:0000256" key="3">
    <source>
        <dbReference type="ARBA" id="ARBA00022679"/>
    </source>
</evidence>
<dbReference type="HAMAP" id="MF_01148">
    <property type="entry name" value="Lnt"/>
    <property type="match status" value="1"/>
</dbReference>
<dbReference type="Proteomes" id="UP000603865">
    <property type="component" value="Unassembled WGS sequence"/>
</dbReference>
<dbReference type="AlphaFoldDB" id="A0A918CGP8"/>
<feature type="transmembrane region" description="Helical" evidence="8">
    <location>
        <begin position="35"/>
        <end position="68"/>
    </location>
</feature>
<evidence type="ECO:0000313" key="11">
    <source>
        <dbReference type="Proteomes" id="UP000603865"/>
    </source>
</evidence>
<feature type="transmembrane region" description="Helical" evidence="8">
    <location>
        <begin position="483"/>
        <end position="500"/>
    </location>
</feature>
<name>A0A918CGP8_9DEIO</name>
<feature type="transmembrane region" description="Helical" evidence="8">
    <location>
        <begin position="137"/>
        <end position="154"/>
    </location>
</feature>
<evidence type="ECO:0000256" key="8">
    <source>
        <dbReference type="HAMAP-Rule" id="MF_01148"/>
    </source>
</evidence>
<keyword evidence="7 8" id="KW-0012">Acyltransferase</keyword>
<dbReference type="SUPFAM" id="SSF56317">
    <property type="entry name" value="Carbon-nitrogen hydrolase"/>
    <property type="match status" value="1"/>
</dbReference>
<keyword evidence="11" id="KW-1185">Reference proteome</keyword>
<dbReference type="Gene3D" id="3.60.110.10">
    <property type="entry name" value="Carbon-nitrogen hydrolase"/>
    <property type="match status" value="1"/>
</dbReference>
<dbReference type="Pfam" id="PF20154">
    <property type="entry name" value="LNT_N"/>
    <property type="match status" value="1"/>
</dbReference>
<comment type="subcellular location">
    <subcellularLocation>
        <location evidence="1 8">Cell membrane</location>
        <topology evidence="1 8">Multi-pass membrane protein</topology>
    </subcellularLocation>
</comment>
<feature type="domain" description="CN hydrolase" evidence="9">
    <location>
        <begin position="236"/>
        <end position="473"/>
    </location>
</feature>
<evidence type="ECO:0000259" key="9">
    <source>
        <dbReference type="PROSITE" id="PS50263"/>
    </source>
</evidence>
<dbReference type="InterPro" id="IPR004563">
    <property type="entry name" value="Apolipo_AcylTrfase"/>
</dbReference>
<proteinExistence type="inferred from homology"/>
<dbReference type="RefSeq" id="WP_189091952.1">
    <property type="nucleotide sequence ID" value="NZ_BMQL01000026.1"/>
</dbReference>
<feature type="transmembrane region" description="Helical" evidence="8">
    <location>
        <begin position="109"/>
        <end position="130"/>
    </location>
</feature>
<dbReference type="InterPro" id="IPR045378">
    <property type="entry name" value="LNT_N"/>
</dbReference>
<accession>A0A918CGP8</accession>
<keyword evidence="3 8" id="KW-0808">Transferase</keyword>
<dbReference type="GO" id="GO:0016410">
    <property type="term" value="F:N-acyltransferase activity"/>
    <property type="evidence" value="ECO:0007669"/>
    <property type="project" value="UniProtKB-UniRule"/>
</dbReference>
<reference evidence="10" key="2">
    <citation type="submission" date="2020-09" db="EMBL/GenBank/DDBJ databases">
        <authorList>
            <person name="Sun Q."/>
            <person name="Ohkuma M."/>
        </authorList>
    </citation>
    <scope>NUCLEOTIDE SEQUENCE</scope>
    <source>
        <strain evidence="10">JCM 31311</strain>
    </source>
</reference>
<organism evidence="10 11">
    <name type="scientific">Deinococcus ruber</name>
    <dbReference type="NCBI Taxonomy" id="1848197"/>
    <lineage>
        <taxon>Bacteria</taxon>
        <taxon>Thermotogati</taxon>
        <taxon>Deinococcota</taxon>
        <taxon>Deinococci</taxon>
        <taxon>Deinococcales</taxon>
        <taxon>Deinococcaceae</taxon>
        <taxon>Deinococcus</taxon>
    </lineage>
</organism>
<dbReference type="PANTHER" id="PTHR38686">
    <property type="entry name" value="APOLIPOPROTEIN N-ACYLTRANSFERASE"/>
    <property type="match status" value="1"/>
</dbReference>
<evidence type="ECO:0000256" key="2">
    <source>
        <dbReference type="ARBA" id="ARBA00022475"/>
    </source>
</evidence>
<evidence type="ECO:0000256" key="5">
    <source>
        <dbReference type="ARBA" id="ARBA00022989"/>
    </source>
</evidence>
<keyword evidence="6 8" id="KW-0472">Membrane</keyword>
<dbReference type="GO" id="GO:0005886">
    <property type="term" value="C:plasma membrane"/>
    <property type="evidence" value="ECO:0007669"/>
    <property type="project" value="UniProtKB-SubCell"/>
</dbReference>
<comment type="catalytic activity">
    <reaction evidence="8">
        <text>N-terminal S-1,2-diacyl-sn-glyceryl-L-cysteinyl-[lipoprotein] + a glycerophospholipid = N-acyl-S-1,2-diacyl-sn-glyceryl-L-cysteinyl-[lipoprotein] + a 2-acyl-sn-glycero-3-phospholipid + H(+)</text>
        <dbReference type="Rhea" id="RHEA:48228"/>
        <dbReference type="Rhea" id="RHEA-COMP:14681"/>
        <dbReference type="Rhea" id="RHEA-COMP:14684"/>
        <dbReference type="ChEBI" id="CHEBI:15378"/>
        <dbReference type="ChEBI" id="CHEBI:136912"/>
        <dbReference type="ChEBI" id="CHEBI:140656"/>
        <dbReference type="ChEBI" id="CHEBI:140657"/>
        <dbReference type="ChEBI" id="CHEBI:140660"/>
        <dbReference type="EC" id="2.3.1.269"/>
    </reaction>
</comment>
<evidence type="ECO:0000256" key="1">
    <source>
        <dbReference type="ARBA" id="ARBA00004651"/>
    </source>
</evidence>
<comment type="pathway">
    <text evidence="8">Protein modification; lipoprotein biosynthesis (N-acyl transfer).</text>
</comment>